<protein>
    <submittedName>
        <fullName evidence="2">Uncharacterized protein</fullName>
    </submittedName>
</protein>
<keyword evidence="3" id="KW-1185">Reference proteome</keyword>
<proteinExistence type="predicted"/>
<dbReference type="AlphaFoldDB" id="A0A510HLV4"/>
<gene>
    <name evidence="2" type="ORF">RxyAA322_27280</name>
</gene>
<dbReference type="Proteomes" id="UP000318065">
    <property type="component" value="Chromosome"/>
</dbReference>
<dbReference type="OrthoDB" id="5245083at2"/>
<reference evidence="2" key="1">
    <citation type="journal article" date="2019" name="Microbiol. Resour. Announc.">
        <title>Complete Genome Sequence of Rubrobacter xylanophilus Strain AA3-22, Isolated from Arima Onsen in Japan.</title>
        <authorList>
            <person name="Tomariguchi N."/>
            <person name="Miyazaki K."/>
        </authorList>
    </citation>
    <scope>NUCLEOTIDE SEQUENCE [LARGE SCALE GENOMIC DNA]</scope>
    <source>
        <strain evidence="2">AA3-22</strain>
    </source>
</reference>
<evidence type="ECO:0000256" key="1">
    <source>
        <dbReference type="SAM" id="Coils"/>
    </source>
</evidence>
<evidence type="ECO:0000313" key="3">
    <source>
        <dbReference type="Proteomes" id="UP000318065"/>
    </source>
</evidence>
<dbReference type="RefSeq" id="WP_143528834.1">
    <property type="nucleotide sequence ID" value="NZ_AP019791.1"/>
</dbReference>
<feature type="coiled-coil region" evidence="1">
    <location>
        <begin position="37"/>
        <end position="105"/>
    </location>
</feature>
<keyword evidence="1" id="KW-0175">Coiled coil</keyword>
<evidence type="ECO:0000313" key="2">
    <source>
        <dbReference type="EMBL" id="BBL80874.1"/>
    </source>
</evidence>
<organism evidence="2 3">
    <name type="scientific">Rubrobacter xylanophilus</name>
    <dbReference type="NCBI Taxonomy" id="49319"/>
    <lineage>
        <taxon>Bacteria</taxon>
        <taxon>Bacillati</taxon>
        <taxon>Actinomycetota</taxon>
        <taxon>Rubrobacteria</taxon>
        <taxon>Rubrobacterales</taxon>
        <taxon>Rubrobacteraceae</taxon>
        <taxon>Rubrobacter</taxon>
    </lineage>
</organism>
<dbReference type="EMBL" id="AP019791">
    <property type="protein sequence ID" value="BBL80874.1"/>
    <property type="molecule type" value="Genomic_DNA"/>
</dbReference>
<name>A0A510HLV4_9ACTN</name>
<accession>A0A510HLV4</accession>
<sequence>MAGGRDFKRGSAEILADLLSEEKVRRVREYVRSEEFRAERERLKREAVDRLKELRERYASRGRSPEDAARERELNLRLAEIESEAAELRLRLSELLEEEERLRRELSGL</sequence>